<sequence>MGVITKTPESKDVKLINLGEASFAGPAQRIVMFHCDDRVHFYRYDESKDFVRLKWFKWFNFELKNRGFVKPILTWGETYTQPVCFATNVDGDGRIFYSSYQENLSIEANTDRPASVVNETDAAEGPREAKVLLT</sequence>
<protein>
    <submittedName>
        <fullName evidence="1">Uncharacterized protein</fullName>
    </submittedName>
</protein>
<dbReference type="InParanoid" id="A0A0H2R8H1"/>
<dbReference type="AlphaFoldDB" id="A0A0H2R8H1"/>
<name>A0A0H2R8H1_9AGAM</name>
<evidence type="ECO:0000313" key="2">
    <source>
        <dbReference type="Proteomes" id="UP000053477"/>
    </source>
</evidence>
<evidence type="ECO:0000313" key="1">
    <source>
        <dbReference type="EMBL" id="KLO08160.1"/>
    </source>
</evidence>
<reference evidence="1 2" key="1">
    <citation type="submission" date="2015-04" db="EMBL/GenBank/DDBJ databases">
        <title>Complete genome sequence of Schizopora paradoxa KUC8140, a cosmopolitan wood degrader in East Asia.</title>
        <authorList>
            <consortium name="DOE Joint Genome Institute"/>
            <person name="Min B."/>
            <person name="Park H."/>
            <person name="Jang Y."/>
            <person name="Kim J.-J."/>
            <person name="Kim K.H."/>
            <person name="Pangilinan J."/>
            <person name="Lipzen A."/>
            <person name="Riley R."/>
            <person name="Grigoriev I.V."/>
            <person name="Spatafora J.W."/>
            <person name="Choi I.-G."/>
        </authorList>
    </citation>
    <scope>NUCLEOTIDE SEQUENCE [LARGE SCALE GENOMIC DNA]</scope>
    <source>
        <strain evidence="1 2">KUC8140</strain>
    </source>
</reference>
<keyword evidence="2" id="KW-1185">Reference proteome</keyword>
<organism evidence="1 2">
    <name type="scientific">Schizopora paradoxa</name>
    <dbReference type="NCBI Taxonomy" id="27342"/>
    <lineage>
        <taxon>Eukaryota</taxon>
        <taxon>Fungi</taxon>
        <taxon>Dikarya</taxon>
        <taxon>Basidiomycota</taxon>
        <taxon>Agaricomycotina</taxon>
        <taxon>Agaricomycetes</taxon>
        <taxon>Hymenochaetales</taxon>
        <taxon>Schizoporaceae</taxon>
        <taxon>Schizopora</taxon>
    </lineage>
</organism>
<dbReference type="Proteomes" id="UP000053477">
    <property type="component" value="Unassembled WGS sequence"/>
</dbReference>
<dbReference type="EMBL" id="KQ086104">
    <property type="protein sequence ID" value="KLO08160.1"/>
    <property type="molecule type" value="Genomic_DNA"/>
</dbReference>
<accession>A0A0H2R8H1</accession>
<proteinExistence type="predicted"/>
<gene>
    <name evidence="1" type="ORF">SCHPADRAFT_620193</name>
</gene>